<dbReference type="OrthoDB" id="9784036at2"/>
<dbReference type="RefSeq" id="WP_149108169.1">
    <property type="nucleotide sequence ID" value="NZ_CP042425.1"/>
</dbReference>
<gene>
    <name evidence="1" type="ORF">PX52LOC_00034</name>
</gene>
<accession>A0A5C1A235</accession>
<dbReference type="InterPro" id="IPR029058">
    <property type="entry name" value="AB_hydrolase_fold"/>
</dbReference>
<organism evidence="1 2">
    <name type="scientific">Limnoglobus roseus</name>
    <dbReference type="NCBI Taxonomy" id="2598579"/>
    <lineage>
        <taxon>Bacteria</taxon>
        <taxon>Pseudomonadati</taxon>
        <taxon>Planctomycetota</taxon>
        <taxon>Planctomycetia</taxon>
        <taxon>Gemmatales</taxon>
        <taxon>Gemmataceae</taxon>
        <taxon>Limnoglobus</taxon>
    </lineage>
</organism>
<dbReference type="SUPFAM" id="SSF53474">
    <property type="entry name" value="alpha/beta-Hydrolases"/>
    <property type="match status" value="1"/>
</dbReference>
<protein>
    <submittedName>
        <fullName evidence="1">Putative esterase</fullName>
    </submittedName>
</protein>
<reference evidence="2" key="1">
    <citation type="submission" date="2019-08" db="EMBL/GenBank/DDBJ databases">
        <title>Limnoglobus roseus gen. nov., sp. nov., a novel freshwater planctomycete with a giant genome from the family Gemmataceae.</title>
        <authorList>
            <person name="Kulichevskaya I.S."/>
            <person name="Naumoff D.G."/>
            <person name="Miroshnikov K."/>
            <person name="Ivanova A."/>
            <person name="Philippov D.A."/>
            <person name="Hakobyan A."/>
            <person name="Rijpstra I.C."/>
            <person name="Sinninghe Damste J.S."/>
            <person name="Liesack W."/>
            <person name="Dedysh S.N."/>
        </authorList>
    </citation>
    <scope>NUCLEOTIDE SEQUENCE [LARGE SCALE GENOMIC DNA]</scope>
    <source>
        <strain evidence="2">PX52</strain>
    </source>
</reference>
<proteinExistence type="predicted"/>
<keyword evidence="2" id="KW-1185">Reference proteome</keyword>
<dbReference type="EMBL" id="CP042425">
    <property type="protein sequence ID" value="QEL13181.1"/>
    <property type="molecule type" value="Genomic_DNA"/>
</dbReference>
<dbReference type="Proteomes" id="UP000324974">
    <property type="component" value="Chromosome"/>
</dbReference>
<evidence type="ECO:0000313" key="2">
    <source>
        <dbReference type="Proteomes" id="UP000324974"/>
    </source>
</evidence>
<name>A0A5C1A235_9BACT</name>
<dbReference type="Gene3D" id="3.40.50.1820">
    <property type="entry name" value="alpha/beta hydrolase"/>
    <property type="match status" value="1"/>
</dbReference>
<evidence type="ECO:0000313" key="1">
    <source>
        <dbReference type="EMBL" id="QEL13181.1"/>
    </source>
</evidence>
<sequence>MTWSVQDFAGKPVAVFTPPQPRFTVLFLHDHDERLPGENAELTAALDAHNLACIAPSGGQSWWADRRHPAFDPETTAEQHLLRLTSSPRHPVTPSPLHAPIGVGMGGQAAVRLGLKYPDRFPVVAGWDSAFDFHDWYGRGTALDELYDRKEQARQDTAVLHVRQHHFPGHIWFGCSPESEWFRGNDRLHEKLSAVGVPHTFEPGPVERPLATMVAFAADALAKQSRRLL</sequence>
<dbReference type="KEGG" id="lrs:PX52LOC_00034"/>
<dbReference type="AlphaFoldDB" id="A0A5C1A235"/>